<dbReference type="Gene3D" id="3.90.470.20">
    <property type="entry name" value="4'-phosphopantetheinyl transferase domain"/>
    <property type="match status" value="2"/>
</dbReference>
<organism evidence="4 5">
    <name type="scientific">Dyella lutea</name>
    <dbReference type="NCBI Taxonomy" id="2950441"/>
    <lineage>
        <taxon>Bacteria</taxon>
        <taxon>Pseudomonadati</taxon>
        <taxon>Pseudomonadota</taxon>
        <taxon>Gammaproteobacteria</taxon>
        <taxon>Lysobacterales</taxon>
        <taxon>Rhodanobacteraceae</taxon>
        <taxon>Dyella</taxon>
    </lineage>
</organism>
<dbReference type="InterPro" id="IPR008278">
    <property type="entry name" value="4-PPantetheinyl_Trfase_dom"/>
</dbReference>
<dbReference type="PANTHER" id="PTHR12215">
    <property type="entry name" value="PHOSPHOPANTETHEINE TRANSFERASE"/>
    <property type="match status" value="1"/>
</dbReference>
<name>A0ABT1F5Z0_9GAMM</name>
<dbReference type="Pfam" id="PF01648">
    <property type="entry name" value="ACPS"/>
    <property type="match status" value="1"/>
</dbReference>
<gene>
    <name evidence="4" type="ORF">NC595_01890</name>
</gene>
<dbReference type="PANTHER" id="PTHR12215:SF10">
    <property type="entry name" value="L-AMINOADIPATE-SEMIALDEHYDE DEHYDROGENASE-PHOSPHOPANTETHEINYL TRANSFERASE"/>
    <property type="match status" value="1"/>
</dbReference>
<dbReference type="GO" id="GO:0016740">
    <property type="term" value="F:transferase activity"/>
    <property type="evidence" value="ECO:0007669"/>
    <property type="project" value="UniProtKB-KW"/>
</dbReference>
<reference evidence="4 5" key="1">
    <citation type="submission" date="2022-06" db="EMBL/GenBank/DDBJ databases">
        <title>Dyella sp. Sa strain:Sa Genome sequencing.</title>
        <authorList>
            <person name="Park S."/>
        </authorList>
    </citation>
    <scope>NUCLEOTIDE SEQUENCE [LARGE SCALE GENOMIC DNA]</scope>
    <source>
        <strain evidence="4 5">Sa</strain>
    </source>
</reference>
<keyword evidence="2 4" id="KW-0808">Transferase</keyword>
<dbReference type="Proteomes" id="UP001204615">
    <property type="component" value="Unassembled WGS sequence"/>
</dbReference>
<evidence type="ECO:0000256" key="1">
    <source>
        <dbReference type="ARBA" id="ARBA00010990"/>
    </source>
</evidence>
<evidence type="ECO:0000313" key="5">
    <source>
        <dbReference type="Proteomes" id="UP001204615"/>
    </source>
</evidence>
<keyword evidence="5" id="KW-1185">Reference proteome</keyword>
<accession>A0ABT1F5Z0</accession>
<dbReference type="RefSeq" id="WP_253564508.1">
    <property type="nucleotide sequence ID" value="NZ_JAMZEK010000001.1"/>
</dbReference>
<dbReference type="SUPFAM" id="SSF56214">
    <property type="entry name" value="4'-phosphopantetheinyl transferase"/>
    <property type="match status" value="2"/>
</dbReference>
<proteinExistence type="inferred from homology"/>
<feature type="domain" description="4'-phosphopantetheinyl transferase" evidence="3">
    <location>
        <begin position="94"/>
        <end position="197"/>
    </location>
</feature>
<sequence>MSEHVRPPQAKLAEPLGEDEIHVWSCAYRPAVGREPLRRLLARYLGSDADTLQLHEEEHGRPVLQAGGRGALRFNWSHSGERALVAVARSVQPGIDLEHRARRTRDVLALARRFFAATEATALERCDDASRPLQFLRLWTAKEALLKAQGRGLAFGMERVAVSLDPGSPALLAFEGEVLADWHLKELMCDEAWVAALAWRGRPMEVRWRGDLE</sequence>
<comment type="caution">
    <text evidence="4">The sequence shown here is derived from an EMBL/GenBank/DDBJ whole genome shotgun (WGS) entry which is preliminary data.</text>
</comment>
<evidence type="ECO:0000256" key="2">
    <source>
        <dbReference type="ARBA" id="ARBA00022679"/>
    </source>
</evidence>
<dbReference type="InterPro" id="IPR037143">
    <property type="entry name" value="4-PPantetheinyl_Trfase_dom_sf"/>
</dbReference>
<comment type="similarity">
    <text evidence="1">Belongs to the P-Pant transferase superfamily. Gsp/Sfp/HetI/AcpT family.</text>
</comment>
<evidence type="ECO:0000259" key="3">
    <source>
        <dbReference type="Pfam" id="PF01648"/>
    </source>
</evidence>
<dbReference type="EMBL" id="JAMZEK010000001">
    <property type="protein sequence ID" value="MCP1372809.1"/>
    <property type="molecule type" value="Genomic_DNA"/>
</dbReference>
<dbReference type="InterPro" id="IPR050559">
    <property type="entry name" value="P-Pant_transferase_sf"/>
</dbReference>
<protein>
    <submittedName>
        <fullName evidence="4">4'-phosphopantetheinyl transferase superfamily protein</fullName>
    </submittedName>
</protein>
<evidence type="ECO:0000313" key="4">
    <source>
        <dbReference type="EMBL" id="MCP1372809.1"/>
    </source>
</evidence>